<dbReference type="AlphaFoldDB" id="A0A9D3UJE8"/>
<dbReference type="Pfam" id="PF14392">
    <property type="entry name" value="zf-CCHC_4"/>
    <property type="match status" value="1"/>
</dbReference>
<evidence type="ECO:0000313" key="3">
    <source>
        <dbReference type="Proteomes" id="UP000828251"/>
    </source>
</evidence>
<sequence length="244" mass="28167">MEKGEKQREKQKRMENKETKEEKQCWLWLGLSRVVTLRGMERDEISLLEEELIQLSVKNSLVVSNGKPTLLCTVKVGPFPSECDRKDLMHAIGSTFGGVLRSEVKGDFCRIEVQMNVQKPLRRGIFILTKTQEKVLVHFKYENLSGFFFGCSRMEHSIKECTKVTTEIKNLPEDKLPYSLALKAKINLLGRESLKLGFVARKSMKQWSYTRVEVENGKHSEEFLWESFHIKRRGSGDGPYFNGS</sequence>
<feature type="domain" description="Zinc knuckle CX2CX4HX4C" evidence="1">
    <location>
        <begin position="116"/>
        <end position="163"/>
    </location>
</feature>
<dbReference type="EMBL" id="JAIQCV010000011">
    <property type="protein sequence ID" value="KAH1046241.1"/>
    <property type="molecule type" value="Genomic_DNA"/>
</dbReference>
<name>A0A9D3UJE8_9ROSI</name>
<gene>
    <name evidence="2" type="ORF">J1N35_037025</name>
</gene>
<keyword evidence="3" id="KW-1185">Reference proteome</keyword>
<organism evidence="2 3">
    <name type="scientific">Gossypium stocksii</name>
    <dbReference type="NCBI Taxonomy" id="47602"/>
    <lineage>
        <taxon>Eukaryota</taxon>
        <taxon>Viridiplantae</taxon>
        <taxon>Streptophyta</taxon>
        <taxon>Embryophyta</taxon>
        <taxon>Tracheophyta</taxon>
        <taxon>Spermatophyta</taxon>
        <taxon>Magnoliopsida</taxon>
        <taxon>eudicotyledons</taxon>
        <taxon>Gunneridae</taxon>
        <taxon>Pentapetalae</taxon>
        <taxon>rosids</taxon>
        <taxon>malvids</taxon>
        <taxon>Malvales</taxon>
        <taxon>Malvaceae</taxon>
        <taxon>Malvoideae</taxon>
        <taxon>Gossypium</taxon>
    </lineage>
</organism>
<accession>A0A9D3UJE8</accession>
<evidence type="ECO:0000259" key="1">
    <source>
        <dbReference type="Pfam" id="PF14392"/>
    </source>
</evidence>
<protein>
    <recommendedName>
        <fullName evidence="1">Zinc knuckle CX2CX4HX4C domain-containing protein</fullName>
    </recommendedName>
</protein>
<dbReference type="Proteomes" id="UP000828251">
    <property type="component" value="Unassembled WGS sequence"/>
</dbReference>
<evidence type="ECO:0000313" key="2">
    <source>
        <dbReference type="EMBL" id="KAH1046241.1"/>
    </source>
</evidence>
<comment type="caution">
    <text evidence="2">The sequence shown here is derived from an EMBL/GenBank/DDBJ whole genome shotgun (WGS) entry which is preliminary data.</text>
</comment>
<proteinExistence type="predicted"/>
<dbReference type="OrthoDB" id="1001521at2759"/>
<dbReference type="InterPro" id="IPR025836">
    <property type="entry name" value="Zn_knuckle_CX2CX4HX4C"/>
</dbReference>
<reference evidence="2 3" key="1">
    <citation type="journal article" date="2021" name="Plant Biotechnol. J.">
        <title>Multi-omics assisted identification of the key and species-specific regulatory components of drought-tolerant mechanisms in Gossypium stocksii.</title>
        <authorList>
            <person name="Yu D."/>
            <person name="Ke L."/>
            <person name="Zhang D."/>
            <person name="Wu Y."/>
            <person name="Sun Y."/>
            <person name="Mei J."/>
            <person name="Sun J."/>
            <person name="Sun Y."/>
        </authorList>
    </citation>
    <scope>NUCLEOTIDE SEQUENCE [LARGE SCALE GENOMIC DNA]</scope>
    <source>
        <strain evidence="3">cv. E1</strain>
        <tissue evidence="2">Leaf</tissue>
    </source>
</reference>